<evidence type="ECO:0000313" key="1">
    <source>
        <dbReference type="EMBL" id="KAF5933687.1"/>
    </source>
</evidence>
<dbReference type="AlphaFoldDB" id="A0A7J7FZR8"/>
<dbReference type="Proteomes" id="UP000593564">
    <property type="component" value="Unassembled WGS sequence"/>
</dbReference>
<name>A0A7J7FZR8_CAMSI</name>
<proteinExistence type="predicted"/>
<accession>A0A7J7FZR8</accession>
<dbReference type="PANTHER" id="PTHR33116">
    <property type="entry name" value="REVERSE TRANSCRIPTASE ZINC-BINDING DOMAIN-CONTAINING PROTEIN-RELATED-RELATED"/>
    <property type="match status" value="1"/>
</dbReference>
<keyword evidence="2" id="KW-1185">Reference proteome</keyword>
<evidence type="ECO:0000313" key="2">
    <source>
        <dbReference type="Proteomes" id="UP000593564"/>
    </source>
</evidence>
<reference evidence="1 2" key="2">
    <citation type="submission" date="2020-07" db="EMBL/GenBank/DDBJ databases">
        <title>Genome assembly of wild tea tree DASZ reveals pedigree and selection history of tea varieties.</title>
        <authorList>
            <person name="Zhang W."/>
        </authorList>
    </citation>
    <scope>NUCLEOTIDE SEQUENCE [LARGE SCALE GENOMIC DNA]</scope>
    <source>
        <strain evidence="2">cv. G240</strain>
        <tissue evidence="1">Leaf</tissue>
    </source>
</reference>
<gene>
    <name evidence="1" type="ORF">HYC85_029858</name>
</gene>
<sequence length="528" mass="60136">MQTRIKGRVPVITKMDAPTIKLADKQTALEKLQWEAMTSNKKVEKLHEDLGLTKNHPTMSAEDYDVTPYHLNHLPHTVLKGIDVGQQFIYLLFDDWDEAEMQKMEEAREAYVAIVAAAKEKQDKDSIAAAATASRTLSLHEVKWGEVVNIKRILRCFELISGLRINYHKSVISGIGVQDDLLEEFAGRLNCKCQKLPFKYLGMPLGANPGRLKTWKPVVDRVKVKLASWKRRFLSLAGRLTLIKAVLSSLPVYYLSLFKMPEGVAKELDKIQAAFLWGGSVIKSKIHMVKWSEVTRSVIKGGLGIKSLRDVNACLLLKWWWRFGGDENLLWKKVLCGKYNIQGSKWYPNTEASQMHSRLWKDILSVAASRPGLHNFFISNTFISVGNGDRTLFWEDKWASASNNRELRADKVDGFCWGAENSNCFSVSAAYKWCENSLVSNDYGTISKMIWQNVATPRAKAFVWLAWRQRNEVLFSDRQPDLHGLCDLIKSRTAMWHVTMIDGNDKEKQGWWPSGEDILLHKCDLGSN</sequence>
<dbReference type="EMBL" id="JACBKZ010000014">
    <property type="protein sequence ID" value="KAF5933687.1"/>
    <property type="molecule type" value="Genomic_DNA"/>
</dbReference>
<comment type="caution">
    <text evidence="1">The sequence shown here is derived from an EMBL/GenBank/DDBJ whole genome shotgun (WGS) entry which is preliminary data.</text>
</comment>
<reference evidence="2" key="1">
    <citation type="journal article" date="2020" name="Nat. Commun.">
        <title>Genome assembly of wild tea tree DASZ reveals pedigree and selection history of tea varieties.</title>
        <authorList>
            <person name="Zhang W."/>
            <person name="Zhang Y."/>
            <person name="Qiu H."/>
            <person name="Guo Y."/>
            <person name="Wan H."/>
            <person name="Zhang X."/>
            <person name="Scossa F."/>
            <person name="Alseekh S."/>
            <person name="Zhang Q."/>
            <person name="Wang P."/>
            <person name="Xu L."/>
            <person name="Schmidt M.H."/>
            <person name="Jia X."/>
            <person name="Li D."/>
            <person name="Zhu A."/>
            <person name="Guo F."/>
            <person name="Chen W."/>
            <person name="Ni D."/>
            <person name="Usadel B."/>
            <person name="Fernie A.R."/>
            <person name="Wen W."/>
        </authorList>
    </citation>
    <scope>NUCLEOTIDE SEQUENCE [LARGE SCALE GENOMIC DNA]</scope>
    <source>
        <strain evidence="2">cv. G240</strain>
    </source>
</reference>
<protein>
    <recommendedName>
        <fullName evidence="3">Reverse transcriptase zinc-binding domain-containing protein</fullName>
    </recommendedName>
</protein>
<dbReference type="PANTHER" id="PTHR33116:SF75">
    <property type="entry name" value="RIBONUCLEASE H PROTEIN"/>
    <property type="match status" value="1"/>
</dbReference>
<evidence type="ECO:0008006" key="3">
    <source>
        <dbReference type="Google" id="ProtNLM"/>
    </source>
</evidence>
<organism evidence="1 2">
    <name type="scientific">Camellia sinensis</name>
    <name type="common">Tea plant</name>
    <name type="synonym">Thea sinensis</name>
    <dbReference type="NCBI Taxonomy" id="4442"/>
    <lineage>
        <taxon>Eukaryota</taxon>
        <taxon>Viridiplantae</taxon>
        <taxon>Streptophyta</taxon>
        <taxon>Embryophyta</taxon>
        <taxon>Tracheophyta</taxon>
        <taxon>Spermatophyta</taxon>
        <taxon>Magnoliopsida</taxon>
        <taxon>eudicotyledons</taxon>
        <taxon>Gunneridae</taxon>
        <taxon>Pentapetalae</taxon>
        <taxon>asterids</taxon>
        <taxon>Ericales</taxon>
        <taxon>Theaceae</taxon>
        <taxon>Camellia</taxon>
    </lineage>
</organism>